<sequence>MLRVPSTPVWGRSLDTQQRMREKIAGIEMWSYRRILRIPWTDRVTNIEVLNRMGKEVEVLYDIKRRKLSYLGHVMRGPKYEILHLIIQGKIVGKRSVGRRRISWLRNEWFNCSSCDLFWFDCKQSSTCHDDGQPPRWRRHMKKSPTH</sequence>
<name>A0A8D9EXQ6_9HEMI</name>
<evidence type="ECO:0000313" key="2">
    <source>
        <dbReference type="EMBL" id="CAG6768869.1"/>
    </source>
</evidence>
<proteinExistence type="predicted"/>
<evidence type="ECO:0000256" key="1">
    <source>
        <dbReference type="SAM" id="MobiDB-lite"/>
    </source>
</evidence>
<dbReference type="EMBL" id="HBUF01577544">
    <property type="protein sequence ID" value="CAG6768869.1"/>
    <property type="molecule type" value="Transcribed_RNA"/>
</dbReference>
<protein>
    <submittedName>
        <fullName evidence="2">Uncharacterized protein</fullName>
    </submittedName>
</protein>
<feature type="region of interest" description="Disordered" evidence="1">
    <location>
        <begin position="127"/>
        <end position="147"/>
    </location>
</feature>
<reference evidence="2" key="1">
    <citation type="submission" date="2021-05" db="EMBL/GenBank/DDBJ databases">
        <authorList>
            <person name="Alioto T."/>
            <person name="Alioto T."/>
            <person name="Gomez Garrido J."/>
        </authorList>
    </citation>
    <scope>NUCLEOTIDE SEQUENCE</scope>
</reference>
<dbReference type="AlphaFoldDB" id="A0A8D9EXQ6"/>
<feature type="compositionally biased region" description="Basic residues" evidence="1">
    <location>
        <begin position="136"/>
        <end position="147"/>
    </location>
</feature>
<accession>A0A8D9EXQ6</accession>
<organism evidence="2">
    <name type="scientific">Cacopsylla melanoneura</name>
    <dbReference type="NCBI Taxonomy" id="428564"/>
    <lineage>
        <taxon>Eukaryota</taxon>
        <taxon>Metazoa</taxon>
        <taxon>Ecdysozoa</taxon>
        <taxon>Arthropoda</taxon>
        <taxon>Hexapoda</taxon>
        <taxon>Insecta</taxon>
        <taxon>Pterygota</taxon>
        <taxon>Neoptera</taxon>
        <taxon>Paraneoptera</taxon>
        <taxon>Hemiptera</taxon>
        <taxon>Sternorrhyncha</taxon>
        <taxon>Psylloidea</taxon>
        <taxon>Psyllidae</taxon>
        <taxon>Psyllinae</taxon>
        <taxon>Cacopsylla</taxon>
    </lineage>
</organism>